<dbReference type="AlphaFoldDB" id="A0A6I4MMK1"/>
<accession>A0A6I4MMK1</accession>
<name>A0A6I4MMK1_9ACTN</name>
<evidence type="ECO:0000313" key="2">
    <source>
        <dbReference type="Proteomes" id="UP000462055"/>
    </source>
</evidence>
<evidence type="ECO:0000313" key="1">
    <source>
        <dbReference type="EMBL" id="MWA07408.1"/>
    </source>
</evidence>
<dbReference type="RefSeq" id="WP_151600343.1">
    <property type="nucleotide sequence ID" value="NZ_WBMS02000073.1"/>
</dbReference>
<organism evidence="1 2">
    <name type="scientific">Actinomadura physcomitrii</name>
    <dbReference type="NCBI Taxonomy" id="2650748"/>
    <lineage>
        <taxon>Bacteria</taxon>
        <taxon>Bacillati</taxon>
        <taxon>Actinomycetota</taxon>
        <taxon>Actinomycetes</taxon>
        <taxon>Streptosporangiales</taxon>
        <taxon>Thermomonosporaceae</taxon>
        <taxon>Actinomadura</taxon>
    </lineage>
</organism>
<protein>
    <submittedName>
        <fullName evidence="1">Uncharacterized protein</fullName>
    </submittedName>
</protein>
<gene>
    <name evidence="1" type="ORF">F8568_045210</name>
</gene>
<keyword evidence="2" id="KW-1185">Reference proteome</keyword>
<reference evidence="1" key="1">
    <citation type="submission" date="2019-12" db="EMBL/GenBank/DDBJ databases">
        <title>Actinomadura physcomitrii sp. nov., a novel actinomycete isolated from moss [Physcomitrium sphaericum (Ludw) Fuernr].</title>
        <authorList>
            <person name="Zhuang X."/>
        </authorList>
    </citation>
    <scope>NUCLEOTIDE SEQUENCE [LARGE SCALE GENOMIC DNA]</scope>
    <source>
        <strain evidence="1">LD22</strain>
    </source>
</reference>
<sequence length="86" mass="9609">MGEADQTKPRQFRVADGAWEAYAAVCERLGRTRAEDLNAHIRRTVKRHGTPDEIERLAEADAELEARRVRQISGLRSQAGRPPADG</sequence>
<dbReference type="Proteomes" id="UP000462055">
    <property type="component" value="Unassembled WGS sequence"/>
</dbReference>
<comment type="caution">
    <text evidence="1">The sequence shown here is derived from an EMBL/GenBank/DDBJ whole genome shotgun (WGS) entry which is preliminary data.</text>
</comment>
<dbReference type="EMBL" id="WBMS02000073">
    <property type="protein sequence ID" value="MWA07408.1"/>
    <property type="molecule type" value="Genomic_DNA"/>
</dbReference>
<proteinExistence type="predicted"/>